<feature type="non-terminal residue" evidence="2">
    <location>
        <position position="1"/>
    </location>
</feature>
<evidence type="ECO:0000256" key="1">
    <source>
        <dbReference type="SAM" id="MobiDB-lite"/>
    </source>
</evidence>
<sequence>TQRARPRVVVTATSLSAGRSTPFRPLMPKQDWGKRWPPETGAQLHRADCPGTQDSRVPERN</sequence>
<name>A0ABD0KQY2_9CAEN</name>
<dbReference type="EMBL" id="JACVVK020000137">
    <property type="protein sequence ID" value="KAK7489496.1"/>
    <property type="molecule type" value="Genomic_DNA"/>
</dbReference>
<keyword evidence="3" id="KW-1185">Reference proteome</keyword>
<gene>
    <name evidence="2" type="ORF">BaRGS_00019295</name>
</gene>
<protein>
    <submittedName>
        <fullName evidence="2">Uncharacterized protein</fullName>
    </submittedName>
</protein>
<organism evidence="2 3">
    <name type="scientific">Batillaria attramentaria</name>
    <dbReference type="NCBI Taxonomy" id="370345"/>
    <lineage>
        <taxon>Eukaryota</taxon>
        <taxon>Metazoa</taxon>
        <taxon>Spiralia</taxon>
        <taxon>Lophotrochozoa</taxon>
        <taxon>Mollusca</taxon>
        <taxon>Gastropoda</taxon>
        <taxon>Caenogastropoda</taxon>
        <taxon>Sorbeoconcha</taxon>
        <taxon>Cerithioidea</taxon>
        <taxon>Batillariidae</taxon>
        <taxon>Batillaria</taxon>
    </lineage>
</organism>
<comment type="caution">
    <text evidence="2">The sequence shown here is derived from an EMBL/GenBank/DDBJ whole genome shotgun (WGS) entry which is preliminary data.</text>
</comment>
<accession>A0ABD0KQY2</accession>
<dbReference type="Proteomes" id="UP001519460">
    <property type="component" value="Unassembled WGS sequence"/>
</dbReference>
<reference evidence="2 3" key="1">
    <citation type="journal article" date="2023" name="Sci. Data">
        <title>Genome assembly of the Korean intertidal mud-creeper Batillaria attramentaria.</title>
        <authorList>
            <person name="Patra A.K."/>
            <person name="Ho P.T."/>
            <person name="Jun S."/>
            <person name="Lee S.J."/>
            <person name="Kim Y."/>
            <person name="Won Y.J."/>
        </authorList>
    </citation>
    <scope>NUCLEOTIDE SEQUENCE [LARGE SCALE GENOMIC DNA]</scope>
    <source>
        <strain evidence="2">Wonlab-2016</strain>
    </source>
</reference>
<evidence type="ECO:0000313" key="2">
    <source>
        <dbReference type="EMBL" id="KAK7489496.1"/>
    </source>
</evidence>
<dbReference type="AlphaFoldDB" id="A0ABD0KQY2"/>
<proteinExistence type="predicted"/>
<feature type="region of interest" description="Disordered" evidence="1">
    <location>
        <begin position="1"/>
        <end position="61"/>
    </location>
</feature>
<evidence type="ECO:0000313" key="3">
    <source>
        <dbReference type="Proteomes" id="UP001519460"/>
    </source>
</evidence>